<dbReference type="Pfam" id="PF10691">
    <property type="entry name" value="DUF2497"/>
    <property type="match status" value="1"/>
</dbReference>
<gene>
    <name evidence="2" type="ORF">GGR16_001057</name>
</gene>
<sequence>MNSASPKLQDPAKTPEPTMDEILASIRRIITEDQPSAAPAPRAPAAEERGPRQEGARPESVRPENARREVPGRERARRDESFLPEPPRRPAAAEEAMAALRPAAPGPVPTVTPPAASAGGEGLSRAAIERSIAEEAMPSLVASLSAALPPRQPEPATAPREARDDLLSPQAGASVASSFEALTSNVSGQGARTLEDLVREMLRPMLKAWLDDNLPALVERLVRQEIERVARGGRR</sequence>
<keyword evidence="3" id="KW-1185">Reference proteome</keyword>
<accession>A0A840BRI3</accession>
<feature type="compositionally biased region" description="Basic and acidic residues" evidence="1">
    <location>
        <begin position="45"/>
        <end position="92"/>
    </location>
</feature>
<dbReference type="InterPro" id="IPR019632">
    <property type="entry name" value="DUF2497"/>
</dbReference>
<feature type="compositionally biased region" description="Low complexity" evidence="1">
    <location>
        <begin position="113"/>
        <end position="122"/>
    </location>
</feature>
<proteinExistence type="predicted"/>
<evidence type="ECO:0008006" key="4">
    <source>
        <dbReference type="Google" id="ProtNLM"/>
    </source>
</evidence>
<name>A0A840BRI3_9HYPH</name>
<protein>
    <recommendedName>
        <fullName evidence="4">DUF2497 domain-containing protein</fullName>
    </recommendedName>
</protein>
<comment type="caution">
    <text evidence="2">The sequence shown here is derived from an EMBL/GenBank/DDBJ whole genome shotgun (WGS) entry which is preliminary data.</text>
</comment>
<reference evidence="2 3" key="1">
    <citation type="submission" date="2020-08" db="EMBL/GenBank/DDBJ databases">
        <title>Genomic Encyclopedia of Type Strains, Phase IV (KMG-IV): sequencing the most valuable type-strain genomes for metagenomic binning, comparative biology and taxonomic classification.</title>
        <authorList>
            <person name="Goeker M."/>
        </authorList>
    </citation>
    <scope>NUCLEOTIDE SEQUENCE [LARGE SCALE GENOMIC DNA]</scope>
    <source>
        <strain evidence="2 3">DSM 103737</strain>
    </source>
</reference>
<dbReference type="Proteomes" id="UP000577362">
    <property type="component" value="Unassembled WGS sequence"/>
</dbReference>
<feature type="compositionally biased region" description="Low complexity" evidence="1">
    <location>
        <begin position="35"/>
        <end position="44"/>
    </location>
</feature>
<feature type="compositionally biased region" description="Low complexity" evidence="1">
    <location>
        <begin position="93"/>
        <end position="103"/>
    </location>
</feature>
<evidence type="ECO:0000256" key="1">
    <source>
        <dbReference type="SAM" id="MobiDB-lite"/>
    </source>
</evidence>
<evidence type="ECO:0000313" key="2">
    <source>
        <dbReference type="EMBL" id="MBB4016051.1"/>
    </source>
</evidence>
<feature type="region of interest" description="Disordered" evidence="1">
    <location>
        <begin position="1"/>
        <end position="122"/>
    </location>
</feature>
<evidence type="ECO:0000313" key="3">
    <source>
        <dbReference type="Proteomes" id="UP000577362"/>
    </source>
</evidence>
<feature type="region of interest" description="Disordered" evidence="1">
    <location>
        <begin position="143"/>
        <end position="174"/>
    </location>
</feature>
<dbReference type="RefSeq" id="WP_183315905.1">
    <property type="nucleotide sequence ID" value="NZ_JACIEN010000001.1"/>
</dbReference>
<organism evidence="2 3">
    <name type="scientific">Chelatococcus caeni</name>
    <dbReference type="NCBI Taxonomy" id="1348468"/>
    <lineage>
        <taxon>Bacteria</taxon>
        <taxon>Pseudomonadati</taxon>
        <taxon>Pseudomonadota</taxon>
        <taxon>Alphaproteobacteria</taxon>
        <taxon>Hyphomicrobiales</taxon>
        <taxon>Chelatococcaceae</taxon>
        <taxon>Chelatococcus</taxon>
    </lineage>
</organism>
<dbReference type="AlphaFoldDB" id="A0A840BRI3"/>
<dbReference type="EMBL" id="JACIEN010000001">
    <property type="protein sequence ID" value="MBB4016051.1"/>
    <property type="molecule type" value="Genomic_DNA"/>
</dbReference>